<dbReference type="Gene3D" id="2.60.120.260">
    <property type="entry name" value="Galactose-binding domain-like"/>
    <property type="match status" value="1"/>
</dbReference>
<reference evidence="2 3" key="1">
    <citation type="submission" date="2009-12" db="EMBL/GenBank/DDBJ databases">
        <title>Genome Sequence of Lactobacillus gasseri 224-1.</title>
        <authorList>
            <person name="Durkin A.S."/>
            <person name="Madupu R."/>
            <person name="Torralba M."/>
            <person name="Methe B."/>
            <person name="Sutton G."/>
            <person name="Strausberg R.L."/>
            <person name="Nelson K.E."/>
        </authorList>
    </citation>
    <scope>NUCLEOTIDE SEQUENCE [LARGE SCALE GENOMIC DNA]</scope>
    <source>
        <strain evidence="2 3">224-1</strain>
    </source>
</reference>
<sequence length="94" mass="10990">MKEFVPDKETKAKLITKAHMNVQNYADMKHAEKIEAGKFYDLEFELQPTFYRLPAGARLGLIIYSTDQGMTKRPLEDETYTIDLDKTQLTFHEM</sequence>
<evidence type="ECO:0000313" key="3">
    <source>
        <dbReference type="Proteomes" id="UP000003684"/>
    </source>
</evidence>
<accession>D1YGB0</accession>
<proteinExistence type="predicted"/>
<dbReference type="InterPro" id="IPR013736">
    <property type="entry name" value="Xaa-Pro_dipept_C"/>
</dbReference>
<comment type="caution">
    <text evidence="2">The sequence shown here is derived from an EMBL/GenBank/DDBJ whole genome shotgun (WGS) entry which is preliminary data.</text>
</comment>
<evidence type="ECO:0000259" key="1">
    <source>
        <dbReference type="Pfam" id="PF08530"/>
    </source>
</evidence>
<dbReference type="Pfam" id="PF08530">
    <property type="entry name" value="PepX_C"/>
    <property type="match status" value="1"/>
</dbReference>
<name>D1YGB0_LACGS</name>
<dbReference type="Proteomes" id="UP000003684">
    <property type="component" value="Unassembled WGS sequence"/>
</dbReference>
<gene>
    <name evidence="2" type="ORF">HMPREF9209_1307</name>
</gene>
<protein>
    <recommendedName>
        <fullName evidence="1">Xaa-Pro dipeptidyl-peptidase C-terminal domain-containing protein</fullName>
    </recommendedName>
</protein>
<dbReference type="AlphaFoldDB" id="D1YGB0"/>
<dbReference type="SUPFAM" id="SSF49785">
    <property type="entry name" value="Galactose-binding domain-like"/>
    <property type="match status" value="1"/>
</dbReference>
<organism evidence="2 3">
    <name type="scientific">Lactobacillus gasseri 224-1</name>
    <dbReference type="NCBI Taxonomy" id="679196"/>
    <lineage>
        <taxon>Bacteria</taxon>
        <taxon>Bacillati</taxon>
        <taxon>Bacillota</taxon>
        <taxon>Bacilli</taxon>
        <taxon>Lactobacillales</taxon>
        <taxon>Lactobacillaceae</taxon>
        <taxon>Lactobacillus</taxon>
    </lineage>
</organism>
<dbReference type="InterPro" id="IPR008979">
    <property type="entry name" value="Galactose-bd-like_sf"/>
</dbReference>
<evidence type="ECO:0000313" key="2">
    <source>
        <dbReference type="EMBL" id="EFB63496.1"/>
    </source>
</evidence>
<feature type="domain" description="Xaa-Pro dipeptidyl-peptidase C-terminal" evidence="1">
    <location>
        <begin position="9"/>
        <end position="87"/>
    </location>
</feature>
<dbReference type="GO" id="GO:0008239">
    <property type="term" value="F:dipeptidyl-peptidase activity"/>
    <property type="evidence" value="ECO:0007669"/>
    <property type="project" value="InterPro"/>
</dbReference>
<dbReference type="EMBL" id="ADFT01000002">
    <property type="protein sequence ID" value="EFB63496.1"/>
    <property type="molecule type" value="Genomic_DNA"/>
</dbReference>